<name>A0A1G8B4Y9_9PROT</name>
<protein>
    <submittedName>
        <fullName evidence="2">Uncharacterized membrane protein</fullName>
    </submittedName>
</protein>
<accession>A0A1G8B4Y9</accession>
<organism evidence="2 3">
    <name type="scientific">Roseospirillum parvum</name>
    <dbReference type="NCBI Taxonomy" id="83401"/>
    <lineage>
        <taxon>Bacteria</taxon>
        <taxon>Pseudomonadati</taxon>
        <taxon>Pseudomonadota</taxon>
        <taxon>Alphaproteobacteria</taxon>
        <taxon>Rhodospirillales</taxon>
        <taxon>Rhodospirillaceae</taxon>
        <taxon>Roseospirillum</taxon>
    </lineage>
</organism>
<sequence>MIALKTFSFAVIHLSVAFSVAYALTGDIGISSAVALLEPACNTVAFYFHERVWRRFQKGGAAPRKAPAIDLCCGAHG</sequence>
<dbReference type="Proteomes" id="UP000217076">
    <property type="component" value="Unassembled WGS sequence"/>
</dbReference>
<feature type="domain" description="DUF2061" evidence="1">
    <location>
        <begin position="4"/>
        <end position="53"/>
    </location>
</feature>
<gene>
    <name evidence="2" type="ORF">SAMN05421742_105199</name>
</gene>
<dbReference type="STRING" id="83401.SAMN05421742_105199"/>
<dbReference type="InterPro" id="IPR018638">
    <property type="entry name" value="DUF2061_membrane"/>
</dbReference>
<dbReference type="Pfam" id="PF09834">
    <property type="entry name" value="DUF2061"/>
    <property type="match status" value="1"/>
</dbReference>
<dbReference type="EMBL" id="FNCV01000005">
    <property type="protein sequence ID" value="SDH27710.1"/>
    <property type="molecule type" value="Genomic_DNA"/>
</dbReference>
<dbReference type="RefSeq" id="WP_218119525.1">
    <property type="nucleotide sequence ID" value="NZ_FNCV01000005.1"/>
</dbReference>
<evidence type="ECO:0000313" key="2">
    <source>
        <dbReference type="EMBL" id="SDH27710.1"/>
    </source>
</evidence>
<keyword evidence="3" id="KW-1185">Reference proteome</keyword>
<proteinExistence type="predicted"/>
<dbReference type="AlphaFoldDB" id="A0A1G8B4Y9"/>
<evidence type="ECO:0000259" key="1">
    <source>
        <dbReference type="Pfam" id="PF09834"/>
    </source>
</evidence>
<evidence type="ECO:0000313" key="3">
    <source>
        <dbReference type="Proteomes" id="UP000217076"/>
    </source>
</evidence>
<reference evidence="3" key="1">
    <citation type="submission" date="2016-10" db="EMBL/GenBank/DDBJ databases">
        <authorList>
            <person name="Varghese N."/>
            <person name="Submissions S."/>
        </authorList>
    </citation>
    <scope>NUCLEOTIDE SEQUENCE [LARGE SCALE GENOMIC DNA]</scope>
    <source>
        <strain evidence="3">930I</strain>
    </source>
</reference>